<gene>
    <name evidence="1" type="ORF">HCA69_02435</name>
</gene>
<dbReference type="RefSeq" id="WP_185525387.1">
    <property type="nucleotide sequence ID" value="NZ_JAARWN010000001.1"/>
</dbReference>
<evidence type="ECO:0000313" key="2">
    <source>
        <dbReference type="Proteomes" id="UP000535908"/>
    </source>
</evidence>
<name>A0A7X0Y1C2_9LIST</name>
<comment type="caution">
    <text evidence="1">The sequence shown here is derived from an EMBL/GenBank/DDBJ whole genome shotgun (WGS) entry which is preliminary data.</text>
</comment>
<reference evidence="1 2" key="1">
    <citation type="submission" date="2020-03" db="EMBL/GenBank/DDBJ databases">
        <title>Soil Listeria distribution.</title>
        <authorList>
            <person name="Liao J."/>
            <person name="Wiedmann M."/>
        </authorList>
    </citation>
    <scope>NUCLEOTIDE SEQUENCE [LARGE SCALE GENOMIC DNA]</scope>
    <source>
        <strain evidence="1 2">FSL L7-0741</strain>
    </source>
</reference>
<organism evidence="1 2">
    <name type="scientific">Listeria grandensis</name>
    <dbReference type="NCBI Taxonomy" id="1494963"/>
    <lineage>
        <taxon>Bacteria</taxon>
        <taxon>Bacillati</taxon>
        <taxon>Bacillota</taxon>
        <taxon>Bacilli</taxon>
        <taxon>Bacillales</taxon>
        <taxon>Listeriaceae</taxon>
        <taxon>Listeria</taxon>
    </lineage>
</organism>
<sequence>MKRKFKAGDVIQYEGYVGMVFDIRHEIVGIKYTDGVEGTVAFLEKDELGDIKLLIPVEDVLKKRAK</sequence>
<protein>
    <submittedName>
        <fullName evidence="1">Uncharacterized protein</fullName>
    </submittedName>
</protein>
<evidence type="ECO:0000313" key="1">
    <source>
        <dbReference type="EMBL" id="MBC1935206.1"/>
    </source>
</evidence>
<accession>A0A7X0Y1C2</accession>
<dbReference type="EMBL" id="JAARWN010000001">
    <property type="protein sequence ID" value="MBC1935206.1"/>
    <property type="molecule type" value="Genomic_DNA"/>
</dbReference>
<dbReference type="Proteomes" id="UP000535908">
    <property type="component" value="Unassembled WGS sequence"/>
</dbReference>
<dbReference type="AlphaFoldDB" id="A0A7X0Y1C2"/>
<proteinExistence type="predicted"/>